<proteinExistence type="predicted"/>
<organism evidence="1 2">
    <name type="scientific">Mammaliicoccus vitulinus</name>
    <dbReference type="NCBI Taxonomy" id="71237"/>
    <lineage>
        <taxon>Bacteria</taxon>
        <taxon>Bacillati</taxon>
        <taxon>Bacillota</taxon>
        <taxon>Bacilli</taxon>
        <taxon>Bacillales</taxon>
        <taxon>Staphylococcaceae</taxon>
        <taxon>Mammaliicoccus</taxon>
    </lineage>
</organism>
<dbReference type="GO" id="GO:0005737">
    <property type="term" value="C:cytoplasm"/>
    <property type="evidence" value="ECO:0007669"/>
    <property type="project" value="TreeGrafter"/>
</dbReference>
<evidence type="ECO:0000313" key="1">
    <source>
        <dbReference type="EMBL" id="PTI29271.1"/>
    </source>
</evidence>
<dbReference type="RefSeq" id="WP_107557126.1">
    <property type="nucleotide sequence ID" value="NZ_CANQVP010000015.1"/>
</dbReference>
<dbReference type="GO" id="GO:0042802">
    <property type="term" value="F:identical protein binding"/>
    <property type="evidence" value="ECO:0007669"/>
    <property type="project" value="TreeGrafter"/>
</dbReference>
<dbReference type="InterPro" id="IPR004547">
    <property type="entry name" value="Glucosamine6P_isomerase"/>
</dbReference>
<dbReference type="InterPro" id="IPR037171">
    <property type="entry name" value="NagB/RpiA_transferase-like"/>
</dbReference>
<accession>A0A2T4PSH2</accession>
<dbReference type="OrthoDB" id="2405709at2"/>
<evidence type="ECO:0000313" key="2">
    <source>
        <dbReference type="Proteomes" id="UP000241209"/>
    </source>
</evidence>
<dbReference type="Gene3D" id="3.40.50.1360">
    <property type="match status" value="1"/>
</dbReference>
<dbReference type="GO" id="GO:0004342">
    <property type="term" value="F:glucosamine-6-phosphate deaminase activity"/>
    <property type="evidence" value="ECO:0007669"/>
    <property type="project" value="InterPro"/>
</dbReference>
<dbReference type="GO" id="GO:0019262">
    <property type="term" value="P:N-acetylneuraminate catabolic process"/>
    <property type="evidence" value="ECO:0007669"/>
    <property type="project" value="TreeGrafter"/>
</dbReference>
<reference evidence="1 2" key="1">
    <citation type="journal article" date="2016" name="Front. Microbiol.">
        <title>Comprehensive Phylogenetic Analysis of Bovine Non-aureus Staphylococci Species Based on Whole-Genome Sequencing.</title>
        <authorList>
            <person name="Naushad S."/>
            <person name="Barkema H.W."/>
            <person name="Luby C."/>
            <person name="Condas L.A."/>
            <person name="Nobrega D.B."/>
            <person name="Carson D.A."/>
            <person name="De Buck J."/>
        </authorList>
    </citation>
    <scope>NUCLEOTIDE SEQUENCE [LARGE SCALE GENOMIC DNA]</scope>
    <source>
        <strain evidence="1 2">SNUC 2204</strain>
    </source>
</reference>
<sequence length="199" mass="22364">MALNFKVFETKDIAARYAADVVRKQFNSDSTSVVGIHLDAENTSFFDELLDDVKKNPVNFSQIHVLDFDGKEDYYTELGVPKKQVLKTDVGSDLESFIKDKVNTDKKKNKLMLDVITLTEDSRTGLDYNQAIHPAREVIVLVTGKEKAKAVSQLYEEPANGSVESAKLKQHRMVTVLLDNEAAQGLPEDVRSYFSIQFS</sequence>
<dbReference type="PANTHER" id="PTHR11280:SF5">
    <property type="entry name" value="GLUCOSAMINE-6-PHOSPHATE ISOMERASE"/>
    <property type="match status" value="1"/>
</dbReference>
<protein>
    <submittedName>
        <fullName evidence="1">Glucosamine-6-phosphate isomerase</fullName>
    </submittedName>
</protein>
<dbReference type="AlphaFoldDB" id="A0A2T4PSH2"/>
<dbReference type="PANTHER" id="PTHR11280">
    <property type="entry name" value="GLUCOSAMINE-6-PHOSPHATE ISOMERASE"/>
    <property type="match status" value="1"/>
</dbReference>
<gene>
    <name evidence="1" type="ORF">BU072_08760</name>
</gene>
<keyword evidence="1" id="KW-0413">Isomerase</keyword>
<dbReference type="GO" id="GO:0016853">
    <property type="term" value="F:isomerase activity"/>
    <property type="evidence" value="ECO:0007669"/>
    <property type="project" value="UniProtKB-KW"/>
</dbReference>
<dbReference type="Proteomes" id="UP000241209">
    <property type="component" value="Unassembled WGS sequence"/>
</dbReference>
<dbReference type="GO" id="GO:0006046">
    <property type="term" value="P:N-acetylglucosamine catabolic process"/>
    <property type="evidence" value="ECO:0007669"/>
    <property type="project" value="TreeGrafter"/>
</dbReference>
<name>A0A2T4PSH2_9STAP</name>
<dbReference type="STRING" id="1167632.GCA_000286335_02491"/>
<dbReference type="EMBL" id="PZFK01000016">
    <property type="protein sequence ID" value="PTI29271.1"/>
    <property type="molecule type" value="Genomic_DNA"/>
</dbReference>
<comment type="caution">
    <text evidence="1">The sequence shown here is derived from an EMBL/GenBank/DDBJ whole genome shotgun (WGS) entry which is preliminary data.</text>
</comment>
<dbReference type="SUPFAM" id="SSF100950">
    <property type="entry name" value="NagB/RpiA/CoA transferase-like"/>
    <property type="match status" value="1"/>
</dbReference>
<dbReference type="GO" id="GO:0006043">
    <property type="term" value="P:glucosamine catabolic process"/>
    <property type="evidence" value="ECO:0007669"/>
    <property type="project" value="TreeGrafter"/>
</dbReference>